<feature type="compositionally biased region" description="Basic and acidic residues" evidence="2">
    <location>
        <begin position="205"/>
        <end position="220"/>
    </location>
</feature>
<evidence type="ECO:0000256" key="2">
    <source>
        <dbReference type="SAM" id="MobiDB-lite"/>
    </source>
</evidence>
<feature type="coiled-coil region" evidence="1">
    <location>
        <begin position="17"/>
        <end position="51"/>
    </location>
</feature>
<feature type="region of interest" description="Disordered" evidence="2">
    <location>
        <begin position="181"/>
        <end position="220"/>
    </location>
</feature>
<sequence>MASHSLVDKVSPAQRTVKELIERTASLKQQLVEAEAEFKLTEQELTNLKSGYETAKTVTAKQLTGEKANIEKSEAAVAAQKKVGLEQVGLGSVVRRTRREAPGDDQFNQALQALEDAQKKKNEAIIAEYEKKEKELAALREAKEAIAREVQESGQELANLQKKGPAYDLKIEQEFLAKASERQKKKTTEKLSTLTNELQQAKTDIATKEEERKKVDATYA</sequence>
<protein>
    <submittedName>
        <fullName evidence="4">Myosin_tail_1 domain-containing protein</fullName>
    </submittedName>
</protein>
<evidence type="ECO:0000313" key="4">
    <source>
        <dbReference type="WBParaSite" id="L893_g1377.t1"/>
    </source>
</evidence>
<keyword evidence="3" id="KW-1185">Reference proteome</keyword>
<dbReference type="Proteomes" id="UP000095287">
    <property type="component" value="Unplaced"/>
</dbReference>
<proteinExistence type="predicted"/>
<keyword evidence="1" id="KW-0175">Coiled coil</keyword>
<evidence type="ECO:0000313" key="3">
    <source>
        <dbReference type="Proteomes" id="UP000095287"/>
    </source>
</evidence>
<name>A0A1I7Y8K9_9BILA</name>
<dbReference type="WBParaSite" id="L893_g1377.t1">
    <property type="protein sequence ID" value="L893_g1377.t1"/>
    <property type="gene ID" value="L893_g1377"/>
</dbReference>
<organism evidence="3 4">
    <name type="scientific">Steinernema glaseri</name>
    <dbReference type="NCBI Taxonomy" id="37863"/>
    <lineage>
        <taxon>Eukaryota</taxon>
        <taxon>Metazoa</taxon>
        <taxon>Ecdysozoa</taxon>
        <taxon>Nematoda</taxon>
        <taxon>Chromadorea</taxon>
        <taxon>Rhabditida</taxon>
        <taxon>Tylenchina</taxon>
        <taxon>Panagrolaimomorpha</taxon>
        <taxon>Strongyloidoidea</taxon>
        <taxon>Steinernematidae</taxon>
        <taxon>Steinernema</taxon>
    </lineage>
</organism>
<dbReference type="AlphaFoldDB" id="A0A1I7Y8K9"/>
<evidence type="ECO:0000256" key="1">
    <source>
        <dbReference type="SAM" id="Coils"/>
    </source>
</evidence>
<reference evidence="4" key="1">
    <citation type="submission" date="2016-11" db="UniProtKB">
        <authorList>
            <consortium name="WormBaseParasite"/>
        </authorList>
    </citation>
    <scope>IDENTIFICATION</scope>
</reference>
<accession>A0A1I7Y8K9</accession>